<dbReference type="Pfam" id="PF04892">
    <property type="entry name" value="VanZ"/>
    <property type="match status" value="1"/>
</dbReference>
<protein>
    <submittedName>
        <fullName evidence="3">VanZ family protein</fullName>
    </submittedName>
</protein>
<dbReference type="InterPro" id="IPR006976">
    <property type="entry name" value="VanZ-like"/>
</dbReference>
<evidence type="ECO:0000259" key="2">
    <source>
        <dbReference type="Pfam" id="PF04892"/>
    </source>
</evidence>
<comment type="caution">
    <text evidence="3">The sequence shown here is derived from an EMBL/GenBank/DDBJ whole genome shotgun (WGS) entry which is preliminary data.</text>
</comment>
<dbReference type="RefSeq" id="WP_169324896.1">
    <property type="nucleotide sequence ID" value="NZ_JABCJJ010000013.1"/>
</dbReference>
<evidence type="ECO:0000313" key="3">
    <source>
        <dbReference type="EMBL" id="NMR20519.1"/>
    </source>
</evidence>
<dbReference type="Proteomes" id="UP000562124">
    <property type="component" value="Unassembled WGS sequence"/>
</dbReference>
<proteinExistence type="predicted"/>
<feature type="transmembrane region" description="Helical" evidence="1">
    <location>
        <begin position="112"/>
        <end position="131"/>
    </location>
</feature>
<reference evidence="3 4" key="1">
    <citation type="submission" date="2020-04" db="EMBL/GenBank/DDBJ databases">
        <title>Sequencing and Assembly of C. fimi.</title>
        <authorList>
            <person name="Ramsey A.R."/>
        </authorList>
    </citation>
    <scope>NUCLEOTIDE SEQUENCE [LARGE SCALE GENOMIC DNA]</scope>
    <source>
        <strain evidence="3 4">SB</strain>
    </source>
</reference>
<sequence>MGNKIRASVDTGARGTLAAVYAWLHERGVPEWFGYGLLERVANVALFVPIGLLVGMLARPVVGPVVGPLVGRARTGRWWWWWAVVGPAAFSAAAELGQLVLRPERFASWGDVVANTVGAALGVVVAGRVMAPGRSARRASPRRRAHS</sequence>
<accession>A0A7Y0QI39</accession>
<gene>
    <name evidence="3" type="ORF">HIR71_09875</name>
</gene>
<dbReference type="EMBL" id="JABCJJ010000013">
    <property type="protein sequence ID" value="NMR20519.1"/>
    <property type="molecule type" value="Genomic_DNA"/>
</dbReference>
<keyword evidence="1" id="KW-1133">Transmembrane helix</keyword>
<evidence type="ECO:0000313" key="4">
    <source>
        <dbReference type="Proteomes" id="UP000562124"/>
    </source>
</evidence>
<feature type="domain" description="VanZ-like" evidence="2">
    <location>
        <begin position="35"/>
        <end position="126"/>
    </location>
</feature>
<name>A0A7Y0QI39_CELFI</name>
<feature type="transmembrane region" description="Helical" evidence="1">
    <location>
        <begin position="41"/>
        <end position="58"/>
    </location>
</feature>
<feature type="transmembrane region" description="Helical" evidence="1">
    <location>
        <begin position="79"/>
        <end position="100"/>
    </location>
</feature>
<keyword evidence="1" id="KW-0472">Membrane</keyword>
<dbReference type="AlphaFoldDB" id="A0A7Y0QI39"/>
<evidence type="ECO:0000256" key="1">
    <source>
        <dbReference type="SAM" id="Phobius"/>
    </source>
</evidence>
<keyword evidence="1" id="KW-0812">Transmembrane</keyword>
<keyword evidence="4" id="KW-1185">Reference proteome</keyword>
<organism evidence="3 4">
    <name type="scientific">Cellulomonas fimi</name>
    <dbReference type="NCBI Taxonomy" id="1708"/>
    <lineage>
        <taxon>Bacteria</taxon>
        <taxon>Bacillati</taxon>
        <taxon>Actinomycetota</taxon>
        <taxon>Actinomycetes</taxon>
        <taxon>Micrococcales</taxon>
        <taxon>Cellulomonadaceae</taxon>
        <taxon>Cellulomonas</taxon>
    </lineage>
</organism>